<reference evidence="2 3" key="1">
    <citation type="submission" date="2017-10" db="EMBL/GenBank/DDBJ databases">
        <title>Comparative genomics in systemic dimorphic fungi from Ajellomycetaceae.</title>
        <authorList>
            <person name="Munoz J.F."/>
            <person name="Mcewen J.G."/>
            <person name="Clay O.K."/>
            <person name="Cuomo C.A."/>
        </authorList>
    </citation>
    <scope>NUCLEOTIDE SEQUENCE [LARGE SCALE GENOMIC DNA]</scope>
    <source>
        <strain evidence="2 3">UAMH7299</strain>
    </source>
</reference>
<dbReference type="PANTHER" id="PTHR37017:SF11">
    <property type="entry name" value="ESTERASE_LIPASE_THIOESTERASE DOMAIN-CONTAINING PROTEIN"/>
    <property type="match status" value="1"/>
</dbReference>
<evidence type="ECO:0000259" key="1">
    <source>
        <dbReference type="Pfam" id="PF12697"/>
    </source>
</evidence>
<dbReference type="PANTHER" id="PTHR37017">
    <property type="entry name" value="AB HYDROLASE-1 DOMAIN-CONTAINING PROTEIN-RELATED"/>
    <property type="match status" value="1"/>
</dbReference>
<keyword evidence="3" id="KW-1185">Reference proteome</keyword>
<proteinExistence type="predicted"/>
<gene>
    <name evidence="2" type="ORF">AJ80_06672</name>
</gene>
<dbReference type="SUPFAM" id="SSF53474">
    <property type="entry name" value="alpha/beta-Hydrolases"/>
    <property type="match status" value="1"/>
</dbReference>
<name>A0A2B7XV17_POLH7</name>
<dbReference type="Pfam" id="PF12697">
    <property type="entry name" value="Abhydrolase_6"/>
    <property type="match status" value="1"/>
</dbReference>
<dbReference type="InterPro" id="IPR029058">
    <property type="entry name" value="AB_hydrolase_fold"/>
</dbReference>
<dbReference type="OrthoDB" id="408373at2759"/>
<dbReference type="InterPro" id="IPR000073">
    <property type="entry name" value="AB_hydrolase_1"/>
</dbReference>
<feature type="domain" description="AB hydrolase-1" evidence="1">
    <location>
        <begin position="28"/>
        <end position="274"/>
    </location>
</feature>
<evidence type="ECO:0000313" key="3">
    <source>
        <dbReference type="Proteomes" id="UP000224634"/>
    </source>
</evidence>
<organism evidence="2 3">
    <name type="scientific">Polytolypa hystricis (strain UAMH7299)</name>
    <dbReference type="NCBI Taxonomy" id="1447883"/>
    <lineage>
        <taxon>Eukaryota</taxon>
        <taxon>Fungi</taxon>
        <taxon>Dikarya</taxon>
        <taxon>Ascomycota</taxon>
        <taxon>Pezizomycotina</taxon>
        <taxon>Eurotiomycetes</taxon>
        <taxon>Eurotiomycetidae</taxon>
        <taxon>Onygenales</taxon>
        <taxon>Onygenales incertae sedis</taxon>
        <taxon>Polytolypa</taxon>
    </lineage>
</organism>
<dbReference type="InterPro" id="IPR052897">
    <property type="entry name" value="Sec-Metab_Biosynth_Hydrolase"/>
</dbReference>
<protein>
    <recommendedName>
        <fullName evidence="1">AB hydrolase-1 domain-containing protein</fullName>
    </recommendedName>
</protein>
<dbReference type="Gene3D" id="3.40.50.1820">
    <property type="entry name" value="alpha/beta hydrolase"/>
    <property type="match status" value="1"/>
</dbReference>
<accession>A0A2B7XV17</accession>
<comment type="caution">
    <text evidence="2">The sequence shown here is derived from an EMBL/GenBank/DDBJ whole genome shotgun (WGS) entry which is preliminary data.</text>
</comment>
<dbReference type="Proteomes" id="UP000224634">
    <property type="component" value="Unassembled WGS sequence"/>
</dbReference>
<evidence type="ECO:0000313" key="2">
    <source>
        <dbReference type="EMBL" id="PGH12613.1"/>
    </source>
</evidence>
<dbReference type="AlphaFoldDB" id="A0A2B7XV17"/>
<dbReference type="EMBL" id="PDNA01000115">
    <property type="protein sequence ID" value="PGH12613.1"/>
    <property type="molecule type" value="Genomic_DNA"/>
</dbReference>
<sequence>MSETTPNLEADHPGSDVKMDTSAKPTFILVHGAWQSSSVWVYVTALLEKAGYSVYPVTLKSPNVNPAVQDFSADVEVVKDAIESVIESGKDAVLAVHSYAGIVGCEALKSFHHEMLSVAAEEASEDAAHGDKPIHRRGKVLHLAFIAGLIYPPGMSLADLDTRPPPGIVQVGEKGDWVRIMDGDTRMYNDLSPEAAGFWNKKLKLQSRHVFYSELTYPAYRYYPSSYLTCSADQAVLPKTQSRMMMLARIKQANVVKINAGHSPMISQPGAVAKFLRKAAGEVSSVL</sequence>